<evidence type="ECO:0000313" key="1">
    <source>
        <dbReference type="EMBL" id="SHJ30866.1"/>
    </source>
</evidence>
<accession>A0A1M6I916</accession>
<dbReference type="SMART" id="SM00567">
    <property type="entry name" value="EZ_HEAT"/>
    <property type="match status" value="3"/>
</dbReference>
<dbReference type="InterPro" id="IPR016024">
    <property type="entry name" value="ARM-type_fold"/>
</dbReference>
<dbReference type="SUPFAM" id="SSF48371">
    <property type="entry name" value="ARM repeat"/>
    <property type="match status" value="1"/>
</dbReference>
<dbReference type="InterPro" id="IPR011989">
    <property type="entry name" value="ARM-like"/>
</dbReference>
<dbReference type="RefSeq" id="WP_161947642.1">
    <property type="nucleotide sequence ID" value="NZ_FQZT01000006.1"/>
</dbReference>
<dbReference type="PANTHER" id="PTHR12697">
    <property type="entry name" value="PBS LYASE HEAT-LIKE PROTEIN"/>
    <property type="match status" value="1"/>
</dbReference>
<sequence>MITERRSALRSMLLDPDADVRQAAATALDVVEAVADFDRLLSVLRNGERVERLEAVYALGKLNHKRVYPALLEALKADDAEMRLLAVKVLGEKKHPKTVAALIKLLDDPELAVQVEVARVLGGFGDPALLAVLGPLVCRQEELALVALDAIGELNSADGEQVVFTAIRDKRSAVRAKAAQILACLPL</sequence>
<dbReference type="GO" id="GO:0016491">
    <property type="term" value="F:oxidoreductase activity"/>
    <property type="evidence" value="ECO:0007669"/>
    <property type="project" value="TreeGrafter"/>
</dbReference>
<keyword evidence="2" id="KW-1185">Reference proteome</keyword>
<dbReference type="EMBL" id="FQZT01000006">
    <property type="protein sequence ID" value="SHJ30866.1"/>
    <property type="molecule type" value="Genomic_DNA"/>
</dbReference>
<name>A0A1M6I916_MALRU</name>
<protein>
    <submittedName>
        <fullName evidence="1">HEAT repeat-containing protein</fullName>
    </submittedName>
</protein>
<dbReference type="AlphaFoldDB" id="A0A1M6I916"/>
<evidence type="ECO:0000313" key="2">
    <source>
        <dbReference type="Proteomes" id="UP000184171"/>
    </source>
</evidence>
<dbReference type="Gene3D" id="1.25.10.10">
    <property type="entry name" value="Leucine-rich Repeat Variant"/>
    <property type="match status" value="1"/>
</dbReference>
<gene>
    <name evidence="1" type="ORF">SAMN02745165_02064</name>
</gene>
<dbReference type="OrthoDB" id="5402105at2"/>
<organism evidence="1 2">
    <name type="scientific">Malonomonas rubra DSM 5091</name>
    <dbReference type="NCBI Taxonomy" id="1122189"/>
    <lineage>
        <taxon>Bacteria</taxon>
        <taxon>Pseudomonadati</taxon>
        <taxon>Thermodesulfobacteriota</taxon>
        <taxon>Desulfuromonadia</taxon>
        <taxon>Desulfuromonadales</taxon>
        <taxon>Geopsychrobacteraceae</taxon>
        <taxon>Malonomonas</taxon>
    </lineage>
</organism>
<dbReference type="STRING" id="1122189.SAMN02745165_02064"/>
<dbReference type="InterPro" id="IPR004155">
    <property type="entry name" value="PBS_lyase_HEAT"/>
</dbReference>
<reference evidence="1 2" key="1">
    <citation type="submission" date="2016-11" db="EMBL/GenBank/DDBJ databases">
        <authorList>
            <person name="Jaros S."/>
            <person name="Januszkiewicz K."/>
            <person name="Wedrychowicz H."/>
        </authorList>
    </citation>
    <scope>NUCLEOTIDE SEQUENCE [LARGE SCALE GENOMIC DNA]</scope>
    <source>
        <strain evidence="1 2">DSM 5091</strain>
    </source>
</reference>
<proteinExistence type="predicted"/>
<dbReference type="Proteomes" id="UP000184171">
    <property type="component" value="Unassembled WGS sequence"/>
</dbReference>
<dbReference type="Pfam" id="PF13646">
    <property type="entry name" value="HEAT_2"/>
    <property type="match status" value="1"/>
</dbReference>
<dbReference type="PANTHER" id="PTHR12697:SF5">
    <property type="entry name" value="DEOXYHYPUSINE HYDROXYLASE"/>
    <property type="match status" value="1"/>
</dbReference>